<dbReference type="GO" id="GO:0005634">
    <property type="term" value="C:nucleus"/>
    <property type="evidence" value="ECO:0007669"/>
    <property type="project" value="UniProtKB-UniRule"/>
</dbReference>
<feature type="region of interest" description="Disordered" evidence="4">
    <location>
        <begin position="430"/>
        <end position="458"/>
    </location>
</feature>
<keyword evidence="7" id="KW-1185">Reference proteome</keyword>
<protein>
    <recommendedName>
        <fullName evidence="5">HMG box domain-containing protein</fullName>
    </recommendedName>
</protein>
<dbReference type="GO" id="GO:0000978">
    <property type="term" value="F:RNA polymerase II cis-regulatory region sequence-specific DNA binding"/>
    <property type="evidence" value="ECO:0007669"/>
    <property type="project" value="TreeGrafter"/>
</dbReference>
<evidence type="ECO:0000313" key="7">
    <source>
        <dbReference type="Proteomes" id="UP001172159"/>
    </source>
</evidence>
<dbReference type="SMART" id="SM00398">
    <property type="entry name" value="HMG"/>
    <property type="match status" value="1"/>
</dbReference>
<feature type="compositionally biased region" description="Low complexity" evidence="4">
    <location>
        <begin position="441"/>
        <end position="456"/>
    </location>
</feature>
<dbReference type="AlphaFoldDB" id="A0AA40BNX0"/>
<accession>A0AA40BNX0</accession>
<dbReference type="CDD" id="cd01389">
    <property type="entry name" value="HMG-box_ROX1-like"/>
    <property type="match status" value="1"/>
</dbReference>
<feature type="domain" description="HMG box" evidence="5">
    <location>
        <begin position="207"/>
        <end position="275"/>
    </location>
</feature>
<evidence type="ECO:0000256" key="2">
    <source>
        <dbReference type="ARBA" id="ARBA00023242"/>
    </source>
</evidence>
<dbReference type="Gene3D" id="1.10.30.10">
    <property type="entry name" value="High mobility group box domain"/>
    <property type="match status" value="1"/>
</dbReference>
<keyword evidence="1 3" id="KW-0238">DNA-binding</keyword>
<proteinExistence type="predicted"/>
<dbReference type="SUPFAM" id="SSF47095">
    <property type="entry name" value="HMG-box"/>
    <property type="match status" value="1"/>
</dbReference>
<gene>
    <name evidence="6" type="ORF">B0T21DRAFT_287011</name>
</gene>
<dbReference type="Pfam" id="PF00505">
    <property type="entry name" value="HMG_box"/>
    <property type="match status" value="1"/>
</dbReference>
<dbReference type="InterPro" id="IPR051356">
    <property type="entry name" value="SOX/SOX-like_TF"/>
</dbReference>
<dbReference type="EMBL" id="JAUKTV010000005">
    <property type="protein sequence ID" value="KAK0737685.1"/>
    <property type="molecule type" value="Genomic_DNA"/>
</dbReference>
<sequence length="570" mass="63688">MDRNTPLSPTLPKAEPLPAGFNELLQHNAATPHDLNAADSIQVHSQPASRYGTPAPQLTHSQSFDPSMAYQRGGAQIVRIAPGFHPLYPHDNSPYGPIPEMSQPYGTPAASPPTPSRASDIMSIHGGNIVIGKALAPRSARVEKPASKKKKKERAKPAKNLPTLDRPLSELTKDSAIPITDIETYVNRDAGARQDEVLQCRKNPGKVKRPMNAFMLYRKAYQQRAKEWASQHNHQVVSRVCGSSWPLEPEHVRQQFKAWADLERDNHQKAHPNYKFTPSKPHKTAKYDENFDAHSEASELDEYGEWHNAGARMRSATNTPNDDGDYIPSRSVYAATHHSLMGLHGLGPHHQNRSAFEFSNPGKPMPSAYDTRGLTNTFYESHIHNTQRGHLHPGMMEDVLMRKTPSPSMAFQQQPHGLPSHYELNQYHHAQHTRPAHEQQAHSQSQSQGQGHSQQQPARFEHRIDPSLMSHDELFNGANNLSNINNSISSLFDGTGLAGANSTQHAWQTGQLTSNNEGENQFSHFNLGLENTLSVEQHTQFLGGADEWRMEPLTEEAHFEANWAETKTEQ</sequence>
<evidence type="ECO:0000259" key="5">
    <source>
        <dbReference type="PROSITE" id="PS50118"/>
    </source>
</evidence>
<evidence type="ECO:0000256" key="1">
    <source>
        <dbReference type="ARBA" id="ARBA00023125"/>
    </source>
</evidence>
<dbReference type="PROSITE" id="PS50118">
    <property type="entry name" value="HMG_BOX_2"/>
    <property type="match status" value="1"/>
</dbReference>
<dbReference type="InterPro" id="IPR036910">
    <property type="entry name" value="HMG_box_dom_sf"/>
</dbReference>
<evidence type="ECO:0000313" key="6">
    <source>
        <dbReference type="EMBL" id="KAK0737685.1"/>
    </source>
</evidence>
<name>A0AA40BNX0_9PEZI</name>
<feature type="region of interest" description="Disordered" evidence="4">
    <location>
        <begin position="136"/>
        <end position="169"/>
    </location>
</feature>
<feature type="DNA-binding region" description="HMG box" evidence="3">
    <location>
        <begin position="207"/>
        <end position="275"/>
    </location>
</feature>
<evidence type="ECO:0000256" key="4">
    <source>
        <dbReference type="SAM" id="MobiDB-lite"/>
    </source>
</evidence>
<reference evidence="6" key="1">
    <citation type="submission" date="2023-06" db="EMBL/GenBank/DDBJ databases">
        <title>Genome-scale phylogeny and comparative genomics of the fungal order Sordariales.</title>
        <authorList>
            <consortium name="Lawrence Berkeley National Laboratory"/>
            <person name="Hensen N."/>
            <person name="Bonometti L."/>
            <person name="Westerberg I."/>
            <person name="Brannstrom I.O."/>
            <person name="Guillou S."/>
            <person name="Cros-Aarteil S."/>
            <person name="Calhoun S."/>
            <person name="Haridas S."/>
            <person name="Kuo A."/>
            <person name="Mondo S."/>
            <person name="Pangilinan J."/>
            <person name="Riley R."/>
            <person name="Labutti K."/>
            <person name="Andreopoulos B."/>
            <person name="Lipzen A."/>
            <person name="Chen C."/>
            <person name="Yanf M."/>
            <person name="Daum C."/>
            <person name="Ng V."/>
            <person name="Clum A."/>
            <person name="Steindorff A."/>
            <person name="Ohm R."/>
            <person name="Martin F."/>
            <person name="Silar P."/>
            <person name="Natvig D."/>
            <person name="Lalanne C."/>
            <person name="Gautier V."/>
            <person name="Ament-Velasquez S.L."/>
            <person name="Kruys A."/>
            <person name="Hutchinson M.I."/>
            <person name="Powell A.J."/>
            <person name="Barry K."/>
            <person name="Miller A.N."/>
            <person name="Grigoriev I.V."/>
            <person name="Debuchy R."/>
            <person name="Gladieux P."/>
            <person name="Thoren M.H."/>
            <person name="Johannesson H."/>
        </authorList>
    </citation>
    <scope>NUCLEOTIDE SEQUENCE</scope>
    <source>
        <strain evidence="6">CBS 540.89</strain>
    </source>
</reference>
<comment type="caution">
    <text evidence="6">The sequence shown here is derived from an EMBL/GenBank/DDBJ whole genome shotgun (WGS) entry which is preliminary data.</text>
</comment>
<evidence type="ECO:0000256" key="3">
    <source>
        <dbReference type="PROSITE-ProRule" id="PRU00267"/>
    </source>
</evidence>
<organism evidence="6 7">
    <name type="scientific">Apiosordaria backusii</name>
    <dbReference type="NCBI Taxonomy" id="314023"/>
    <lineage>
        <taxon>Eukaryota</taxon>
        <taxon>Fungi</taxon>
        <taxon>Dikarya</taxon>
        <taxon>Ascomycota</taxon>
        <taxon>Pezizomycotina</taxon>
        <taxon>Sordariomycetes</taxon>
        <taxon>Sordariomycetidae</taxon>
        <taxon>Sordariales</taxon>
        <taxon>Lasiosphaeriaceae</taxon>
        <taxon>Apiosordaria</taxon>
    </lineage>
</organism>
<dbReference type="GO" id="GO:0000981">
    <property type="term" value="F:DNA-binding transcription factor activity, RNA polymerase II-specific"/>
    <property type="evidence" value="ECO:0007669"/>
    <property type="project" value="TreeGrafter"/>
</dbReference>
<dbReference type="PANTHER" id="PTHR45789">
    <property type="entry name" value="FI18025P1"/>
    <property type="match status" value="1"/>
</dbReference>
<dbReference type="Proteomes" id="UP001172159">
    <property type="component" value="Unassembled WGS sequence"/>
</dbReference>
<dbReference type="PANTHER" id="PTHR45789:SF2">
    <property type="entry name" value="FI18025P1"/>
    <property type="match status" value="1"/>
</dbReference>
<dbReference type="InterPro" id="IPR009071">
    <property type="entry name" value="HMG_box_dom"/>
</dbReference>
<keyword evidence="2 3" id="KW-0539">Nucleus</keyword>